<dbReference type="EC" id="6.3.1.5" evidence="7"/>
<protein>
    <recommendedName>
        <fullName evidence="7">NH(3)-dependent NAD(+) synthetase</fullName>
        <ecNumber evidence="7">6.3.1.5</ecNumber>
    </recommendedName>
</protein>
<comment type="catalytic activity">
    <reaction evidence="7">
        <text>deamido-NAD(+) + NH4(+) + ATP = AMP + diphosphate + NAD(+) + H(+)</text>
        <dbReference type="Rhea" id="RHEA:21188"/>
        <dbReference type="ChEBI" id="CHEBI:15378"/>
        <dbReference type="ChEBI" id="CHEBI:28938"/>
        <dbReference type="ChEBI" id="CHEBI:30616"/>
        <dbReference type="ChEBI" id="CHEBI:33019"/>
        <dbReference type="ChEBI" id="CHEBI:57540"/>
        <dbReference type="ChEBI" id="CHEBI:58437"/>
        <dbReference type="ChEBI" id="CHEBI:456215"/>
        <dbReference type="EC" id="6.3.1.5"/>
    </reaction>
</comment>
<keyword evidence="5 6" id="KW-0520">NAD</keyword>
<evidence type="ECO:0000256" key="2">
    <source>
        <dbReference type="ARBA" id="ARBA00022598"/>
    </source>
</evidence>
<dbReference type="CDD" id="cd00553">
    <property type="entry name" value="NAD_synthase"/>
    <property type="match status" value="1"/>
</dbReference>
<dbReference type="Gene3D" id="3.40.50.620">
    <property type="entry name" value="HUPs"/>
    <property type="match status" value="1"/>
</dbReference>
<name>A0A2H0KN62_9BACT</name>
<dbReference type="GO" id="GO:0003952">
    <property type="term" value="F:NAD+ synthase (glutamine-hydrolyzing) activity"/>
    <property type="evidence" value="ECO:0007669"/>
    <property type="project" value="InterPro"/>
</dbReference>
<dbReference type="GO" id="GO:0004359">
    <property type="term" value="F:glutaminase activity"/>
    <property type="evidence" value="ECO:0007669"/>
    <property type="project" value="InterPro"/>
</dbReference>
<feature type="domain" description="NAD/GMP synthase" evidence="8">
    <location>
        <begin position="122"/>
        <end position="267"/>
    </location>
</feature>
<dbReference type="SUPFAM" id="SSF52402">
    <property type="entry name" value="Adenine nucleotide alpha hydrolases-like"/>
    <property type="match status" value="1"/>
</dbReference>
<evidence type="ECO:0000256" key="7">
    <source>
        <dbReference type="RuleBase" id="RU003812"/>
    </source>
</evidence>
<proteinExistence type="inferred from homology"/>
<evidence type="ECO:0000256" key="1">
    <source>
        <dbReference type="ARBA" id="ARBA00004790"/>
    </source>
</evidence>
<evidence type="ECO:0000256" key="6">
    <source>
        <dbReference type="RuleBase" id="RU003811"/>
    </source>
</evidence>
<dbReference type="GO" id="GO:0005737">
    <property type="term" value="C:cytoplasm"/>
    <property type="evidence" value="ECO:0007669"/>
    <property type="project" value="InterPro"/>
</dbReference>
<dbReference type="InterPro" id="IPR003694">
    <property type="entry name" value="NAD_synthase"/>
</dbReference>
<sequence>MQISLSINPEQEVKKITTFLKKIQKKTGINKVVIGLSGGIDSTTVYCLLKKAYKPENIIGVNLPISLIRPIINQLNNLGGSIPKFFDAENEARHRVFSSTSPPKGGSPKSLTKKQVSSLLPMNQKISLGNIMARVRMIILFDLAKKHNALVCGTENKSERLLGYFTRFGDAASDIEPVTHLYKTQIYQLAKYLKVTKKIIDQPPTADLWKGQTDEGEFGFTYEEADQVLYLYFDKKIATKEIKRLGFKNVEKIIKRFLGNQFKQETPYSLFTLRYLAAGRQGFLVPLSGTRNDRWGLRK</sequence>
<dbReference type="GO" id="GO:0008795">
    <property type="term" value="F:NAD+ synthase activity"/>
    <property type="evidence" value="ECO:0007669"/>
    <property type="project" value="UniProtKB-EC"/>
</dbReference>
<dbReference type="PANTHER" id="PTHR23090">
    <property type="entry name" value="NH 3 /GLUTAMINE-DEPENDENT NAD + SYNTHETASE"/>
    <property type="match status" value="1"/>
</dbReference>
<feature type="domain" description="NAD/GMP synthase" evidence="8">
    <location>
        <begin position="13"/>
        <end position="65"/>
    </location>
</feature>
<evidence type="ECO:0000256" key="4">
    <source>
        <dbReference type="ARBA" id="ARBA00022840"/>
    </source>
</evidence>
<reference evidence="9 10" key="1">
    <citation type="submission" date="2017-09" db="EMBL/GenBank/DDBJ databases">
        <title>Depth-based differentiation of microbial function through sediment-hosted aquifers and enrichment of novel symbionts in the deep terrestrial subsurface.</title>
        <authorList>
            <person name="Probst A.J."/>
            <person name="Ladd B."/>
            <person name="Jarett J.K."/>
            <person name="Geller-Mcgrath D.E."/>
            <person name="Sieber C.M."/>
            <person name="Emerson J.B."/>
            <person name="Anantharaman K."/>
            <person name="Thomas B.C."/>
            <person name="Malmstrom R."/>
            <person name="Stieglmeier M."/>
            <person name="Klingl A."/>
            <person name="Woyke T."/>
            <person name="Ryan C.M."/>
            <person name="Banfield J.F."/>
        </authorList>
    </citation>
    <scope>NUCLEOTIDE SEQUENCE [LARGE SCALE GENOMIC DNA]</scope>
    <source>
        <strain evidence="9">CG11_big_fil_rev_8_21_14_0_20_35_14</strain>
    </source>
</reference>
<evidence type="ECO:0000313" key="10">
    <source>
        <dbReference type="Proteomes" id="UP000229570"/>
    </source>
</evidence>
<dbReference type="AlphaFoldDB" id="A0A2H0KN62"/>
<accession>A0A2H0KN62</accession>
<keyword evidence="2 6" id="KW-0436">Ligase</keyword>
<dbReference type="Pfam" id="PF02540">
    <property type="entry name" value="NAD_synthase"/>
    <property type="match status" value="2"/>
</dbReference>
<keyword evidence="3 6" id="KW-0547">Nucleotide-binding</keyword>
<dbReference type="InterPro" id="IPR022310">
    <property type="entry name" value="NAD/GMP_synthase"/>
</dbReference>
<evidence type="ECO:0000256" key="5">
    <source>
        <dbReference type="ARBA" id="ARBA00023027"/>
    </source>
</evidence>
<dbReference type="PANTHER" id="PTHR23090:SF9">
    <property type="entry name" value="GLUTAMINE-DEPENDENT NAD(+) SYNTHETASE"/>
    <property type="match status" value="1"/>
</dbReference>
<evidence type="ECO:0000256" key="3">
    <source>
        <dbReference type="ARBA" id="ARBA00022741"/>
    </source>
</evidence>
<comment type="pathway">
    <text evidence="1">Cofactor biosynthesis; NAD(+) biosynthesis.</text>
</comment>
<keyword evidence="4 6" id="KW-0067">ATP-binding</keyword>
<gene>
    <name evidence="9" type="primary">nadE</name>
    <name evidence="9" type="ORF">COV86_01660</name>
</gene>
<dbReference type="GO" id="GO:0005524">
    <property type="term" value="F:ATP binding"/>
    <property type="evidence" value="ECO:0007669"/>
    <property type="project" value="UniProtKB-KW"/>
</dbReference>
<comment type="caution">
    <text evidence="9">The sequence shown here is derived from an EMBL/GenBank/DDBJ whole genome shotgun (WGS) entry which is preliminary data.</text>
</comment>
<dbReference type="GO" id="GO:0009435">
    <property type="term" value="P:NAD+ biosynthetic process"/>
    <property type="evidence" value="ECO:0007669"/>
    <property type="project" value="UniProtKB-UniPathway"/>
</dbReference>
<organism evidence="9 10">
    <name type="scientific">Candidatus Roizmanbacteria bacterium CG11_big_fil_rev_8_21_14_0_20_35_14</name>
    <dbReference type="NCBI Taxonomy" id="1974855"/>
    <lineage>
        <taxon>Bacteria</taxon>
        <taxon>Candidatus Roizmaniibacteriota</taxon>
    </lineage>
</organism>
<comment type="similarity">
    <text evidence="6">Belongs to the NAD synthetase family.</text>
</comment>
<dbReference type="UniPathway" id="UPA00253"/>
<evidence type="ECO:0000259" key="8">
    <source>
        <dbReference type="Pfam" id="PF02540"/>
    </source>
</evidence>
<dbReference type="InterPro" id="IPR014729">
    <property type="entry name" value="Rossmann-like_a/b/a_fold"/>
</dbReference>
<dbReference type="NCBIfam" id="TIGR00552">
    <property type="entry name" value="nadE"/>
    <property type="match status" value="1"/>
</dbReference>
<dbReference type="EMBL" id="PCVL01000018">
    <property type="protein sequence ID" value="PIQ72692.1"/>
    <property type="molecule type" value="Genomic_DNA"/>
</dbReference>
<dbReference type="Proteomes" id="UP000229570">
    <property type="component" value="Unassembled WGS sequence"/>
</dbReference>
<evidence type="ECO:0000313" key="9">
    <source>
        <dbReference type="EMBL" id="PIQ72692.1"/>
    </source>
</evidence>